<dbReference type="SUPFAM" id="SSF109604">
    <property type="entry name" value="HD-domain/PDEase-like"/>
    <property type="match status" value="1"/>
</dbReference>
<evidence type="ECO:0000313" key="12">
    <source>
        <dbReference type="EMBL" id="MBB6448842.1"/>
    </source>
</evidence>
<protein>
    <recommendedName>
        <fullName evidence="10">Glycine--tRNA ligase beta subunit</fullName>
        <ecNumber evidence="10">6.1.1.14</ecNumber>
    </recommendedName>
    <alternativeName>
        <fullName evidence="10">Glycyl-tRNA synthetase beta subunit</fullName>
        <shortName evidence="10">GlyRS</shortName>
    </alternativeName>
</protein>
<comment type="similarity">
    <text evidence="2 10">Belongs to the class-II aminoacyl-tRNA synthetase family.</text>
</comment>
<gene>
    <name evidence="10" type="primary">glyS</name>
    <name evidence="12" type="ORF">HNR44_000791</name>
</gene>
<keyword evidence="8 10" id="KW-0030">Aminoacyl-tRNA synthetase</keyword>
<dbReference type="EC" id="6.1.1.14" evidence="10"/>
<evidence type="ECO:0000256" key="5">
    <source>
        <dbReference type="ARBA" id="ARBA00022741"/>
    </source>
</evidence>
<reference evidence="12 13" key="1">
    <citation type="submission" date="2020-08" db="EMBL/GenBank/DDBJ databases">
        <title>Genomic Encyclopedia of Type Strains, Phase IV (KMG-IV): sequencing the most valuable type-strain genomes for metagenomic binning, comparative biology and taxonomic classification.</title>
        <authorList>
            <person name="Goeker M."/>
        </authorList>
    </citation>
    <scope>NUCLEOTIDE SEQUENCE [LARGE SCALE GENOMIC DNA]</scope>
    <source>
        <strain evidence="12 13">DSM 21769</strain>
    </source>
</reference>
<dbReference type="EMBL" id="JACHHJ010000001">
    <property type="protein sequence ID" value="MBB6448842.1"/>
    <property type="molecule type" value="Genomic_DNA"/>
</dbReference>
<evidence type="ECO:0000256" key="10">
    <source>
        <dbReference type="HAMAP-Rule" id="MF_00255"/>
    </source>
</evidence>
<dbReference type="PRINTS" id="PR01045">
    <property type="entry name" value="TRNASYNTHGB"/>
</dbReference>
<dbReference type="AlphaFoldDB" id="A0A841PXJ4"/>
<keyword evidence="3 10" id="KW-0963">Cytoplasm</keyword>
<dbReference type="NCBIfam" id="TIGR00211">
    <property type="entry name" value="glyS"/>
    <property type="match status" value="1"/>
</dbReference>
<dbReference type="HAMAP" id="MF_00255">
    <property type="entry name" value="Gly_tRNA_synth_beta"/>
    <property type="match status" value="1"/>
</dbReference>
<dbReference type="GO" id="GO:0004820">
    <property type="term" value="F:glycine-tRNA ligase activity"/>
    <property type="evidence" value="ECO:0007669"/>
    <property type="project" value="UniProtKB-UniRule"/>
</dbReference>
<evidence type="ECO:0000256" key="8">
    <source>
        <dbReference type="ARBA" id="ARBA00023146"/>
    </source>
</evidence>
<accession>A0A841PXJ4</accession>
<evidence type="ECO:0000256" key="4">
    <source>
        <dbReference type="ARBA" id="ARBA00022598"/>
    </source>
</evidence>
<dbReference type="InterPro" id="IPR008909">
    <property type="entry name" value="DALR_anticod-bd"/>
</dbReference>
<evidence type="ECO:0000256" key="6">
    <source>
        <dbReference type="ARBA" id="ARBA00022840"/>
    </source>
</evidence>
<dbReference type="Pfam" id="PF05746">
    <property type="entry name" value="DALR_1"/>
    <property type="match status" value="1"/>
</dbReference>
<feature type="domain" description="DALR anticodon binding" evidence="11">
    <location>
        <begin position="583"/>
        <end position="675"/>
    </location>
</feature>
<dbReference type="Pfam" id="PF02092">
    <property type="entry name" value="tRNA_synt_2f"/>
    <property type="match status" value="1"/>
</dbReference>
<dbReference type="InterPro" id="IPR006194">
    <property type="entry name" value="Gly-tRNA-synth_heterodimer"/>
</dbReference>
<dbReference type="RefSeq" id="WP_184402782.1">
    <property type="nucleotide sequence ID" value="NZ_JACHHJ010000001.1"/>
</dbReference>
<proteinExistence type="inferred from homology"/>
<dbReference type="GO" id="GO:0006426">
    <property type="term" value="P:glycyl-tRNA aminoacylation"/>
    <property type="evidence" value="ECO:0007669"/>
    <property type="project" value="UniProtKB-UniRule"/>
</dbReference>
<dbReference type="PROSITE" id="PS50861">
    <property type="entry name" value="AA_TRNA_LIGASE_II_GLYAB"/>
    <property type="match status" value="1"/>
</dbReference>
<keyword evidence="7 10" id="KW-0648">Protein biosynthesis</keyword>
<evidence type="ECO:0000256" key="9">
    <source>
        <dbReference type="ARBA" id="ARBA00047937"/>
    </source>
</evidence>
<evidence type="ECO:0000256" key="3">
    <source>
        <dbReference type="ARBA" id="ARBA00022490"/>
    </source>
</evidence>
<name>A0A841PXJ4_9BACL</name>
<evidence type="ECO:0000256" key="1">
    <source>
        <dbReference type="ARBA" id="ARBA00004496"/>
    </source>
</evidence>
<dbReference type="PANTHER" id="PTHR30075:SF2">
    <property type="entry name" value="GLYCINE--TRNA LIGASE, CHLOROPLASTIC_MITOCHONDRIAL 2"/>
    <property type="match status" value="1"/>
</dbReference>
<keyword evidence="13" id="KW-1185">Reference proteome</keyword>
<dbReference type="GO" id="GO:0006420">
    <property type="term" value="P:arginyl-tRNA aminoacylation"/>
    <property type="evidence" value="ECO:0007669"/>
    <property type="project" value="InterPro"/>
</dbReference>
<dbReference type="GO" id="GO:0005524">
    <property type="term" value="F:ATP binding"/>
    <property type="evidence" value="ECO:0007669"/>
    <property type="project" value="UniProtKB-UniRule"/>
</dbReference>
<sequence>MTNPFLLEIGVEEMPAKYIDEAREELRAKLEQWLNDHRLSYGQAHAFSTPRRLSVIIEELAEEQENMVEEARGPALSIAKNNEGDWTKAAIGFARGQGVDVSDLVEKETEQGTYVFAQKEKKGQSTANLLSNAVALLTTLTFPKSMRWGSERLRYVRPIRWIAAMYGEAVIPYEVAGVQSGRQIEGHRFLGNTVVLDHVHDYEQGLLREHVLVDPEVRKEAIRDQLNMLEEEKDWSIEKDEDLLEEVNNLVEYPTVLNGTFDERFLTLPADVLITTMREHQRYFAVRDNEQNILPFFVTVRNGDHRHLENVQKGNEKVLRARLSDAVFFYQEDQRRSLEHFLEKLDHIVEHESIGSLGDKRKRTAGIARKLALRAGFHEQEVSDGTRAAHLLKFDQSSHMVDEFPELQGIMGADYALKLGEKETVASAIKEHYLPRFNGDDLPSSDVSALVSMADKWDTIVTSFAIGLKPTGSQDPYGLRRQAAAIVQMVDHYDFPVSFEEMLSVVIQEVEEAGFSVNVSEVFTDVSDFFSLRLKALLSERGIAYDVINAVLFKPYGRLDTLLERAVFLQDMYDSSEMKEVAEALGRVNNIAKKVDAPNVSAPEPEVFEKDEETKLYHHYEELKEDFSDLLEKKEITKAWEKLVALVPVIHHYFDCIMVMSDNSRLRENRLNQMAHLSMELNRFARFQELVL</sequence>
<comment type="caution">
    <text evidence="12">The sequence shown here is derived from an EMBL/GenBank/DDBJ whole genome shotgun (WGS) entry which is preliminary data.</text>
</comment>
<evidence type="ECO:0000259" key="11">
    <source>
        <dbReference type="Pfam" id="PF05746"/>
    </source>
</evidence>
<comment type="catalytic activity">
    <reaction evidence="9 10">
        <text>tRNA(Gly) + glycine + ATP = glycyl-tRNA(Gly) + AMP + diphosphate</text>
        <dbReference type="Rhea" id="RHEA:16013"/>
        <dbReference type="Rhea" id="RHEA-COMP:9664"/>
        <dbReference type="Rhea" id="RHEA-COMP:9683"/>
        <dbReference type="ChEBI" id="CHEBI:30616"/>
        <dbReference type="ChEBI" id="CHEBI:33019"/>
        <dbReference type="ChEBI" id="CHEBI:57305"/>
        <dbReference type="ChEBI" id="CHEBI:78442"/>
        <dbReference type="ChEBI" id="CHEBI:78522"/>
        <dbReference type="ChEBI" id="CHEBI:456215"/>
        <dbReference type="EC" id="6.1.1.14"/>
    </reaction>
</comment>
<comment type="subcellular location">
    <subcellularLocation>
        <location evidence="1 10">Cytoplasm</location>
    </subcellularLocation>
</comment>
<dbReference type="PANTHER" id="PTHR30075">
    <property type="entry name" value="GLYCYL-TRNA SYNTHETASE"/>
    <property type="match status" value="1"/>
</dbReference>
<dbReference type="InterPro" id="IPR015944">
    <property type="entry name" value="Gly-tRNA-synth_bsu"/>
</dbReference>
<organism evidence="12 13">
    <name type="scientific">Geomicrobium halophilum</name>
    <dbReference type="NCBI Taxonomy" id="549000"/>
    <lineage>
        <taxon>Bacteria</taxon>
        <taxon>Bacillati</taxon>
        <taxon>Bacillota</taxon>
        <taxon>Bacilli</taxon>
        <taxon>Bacillales</taxon>
        <taxon>Geomicrobium</taxon>
    </lineage>
</organism>
<keyword evidence="4 10" id="KW-0436">Ligase</keyword>
<dbReference type="GO" id="GO:0005829">
    <property type="term" value="C:cytosol"/>
    <property type="evidence" value="ECO:0007669"/>
    <property type="project" value="TreeGrafter"/>
</dbReference>
<evidence type="ECO:0000313" key="13">
    <source>
        <dbReference type="Proteomes" id="UP000568839"/>
    </source>
</evidence>
<keyword evidence="5 10" id="KW-0547">Nucleotide-binding</keyword>
<keyword evidence="6 10" id="KW-0067">ATP-binding</keyword>
<evidence type="ECO:0000256" key="7">
    <source>
        <dbReference type="ARBA" id="ARBA00022917"/>
    </source>
</evidence>
<dbReference type="GO" id="GO:0004814">
    <property type="term" value="F:arginine-tRNA ligase activity"/>
    <property type="evidence" value="ECO:0007669"/>
    <property type="project" value="InterPro"/>
</dbReference>
<evidence type="ECO:0000256" key="2">
    <source>
        <dbReference type="ARBA" id="ARBA00008226"/>
    </source>
</evidence>
<comment type="subunit">
    <text evidence="10">Tetramer of two alpha and two beta subunits.</text>
</comment>
<dbReference type="Proteomes" id="UP000568839">
    <property type="component" value="Unassembled WGS sequence"/>
</dbReference>